<evidence type="ECO:0000256" key="3">
    <source>
        <dbReference type="ARBA" id="ARBA00004395"/>
    </source>
</evidence>
<dbReference type="PANTHER" id="PTHR23157">
    <property type="entry name" value="GRIP AND COILED-COIL DOMAIN-CONTAINING PROTEIN 1"/>
    <property type="match status" value="1"/>
</dbReference>
<dbReference type="PROSITE" id="PS50913">
    <property type="entry name" value="GRIP"/>
    <property type="match status" value="1"/>
</dbReference>
<evidence type="ECO:0000256" key="8">
    <source>
        <dbReference type="ARBA" id="ARBA00023136"/>
    </source>
</evidence>
<keyword evidence="5" id="KW-0013">ADP-ribosylation</keyword>
<feature type="non-terminal residue" evidence="17">
    <location>
        <position position="1"/>
    </location>
</feature>
<evidence type="ECO:0000259" key="16">
    <source>
        <dbReference type="PROSITE" id="PS50913"/>
    </source>
</evidence>
<keyword evidence="7 14" id="KW-0175">Coiled coil</keyword>
<evidence type="ECO:0000256" key="12">
    <source>
        <dbReference type="ARBA" id="ARBA00093371"/>
    </source>
</evidence>
<dbReference type="OrthoDB" id="5848685at2759"/>
<feature type="domain" description="GRIP" evidence="16">
    <location>
        <begin position="877"/>
        <end position="926"/>
    </location>
</feature>
<comment type="subcellular location">
    <subcellularLocation>
        <location evidence="2">Cytoplasmic vesicle</location>
        <location evidence="2">Secretory vesicle</location>
        <location evidence="2">Acrosome</location>
    </subcellularLocation>
    <subcellularLocation>
        <location evidence="3">Golgi apparatus membrane</location>
        <topology evidence="3">Peripheral membrane protein</topology>
    </subcellularLocation>
    <subcellularLocation>
        <location evidence="1">Golgi apparatus</location>
        <location evidence="1">trans-Golgi network membrane</location>
    </subcellularLocation>
</comment>
<evidence type="ECO:0000256" key="13">
    <source>
        <dbReference type="ARBA" id="ARBA00093537"/>
    </source>
</evidence>
<evidence type="ECO:0000313" key="18">
    <source>
        <dbReference type="Proteomes" id="UP000700334"/>
    </source>
</evidence>
<dbReference type="PANTHER" id="PTHR23157:SF24">
    <property type="entry name" value="GOLGIN SUBFAMILY A MEMBER 1"/>
    <property type="match status" value="1"/>
</dbReference>
<dbReference type="EMBL" id="JAGFMF010011785">
    <property type="protein sequence ID" value="KAG8512753.1"/>
    <property type="molecule type" value="Genomic_DNA"/>
</dbReference>
<evidence type="ECO:0000313" key="17">
    <source>
        <dbReference type="EMBL" id="KAG8512753.1"/>
    </source>
</evidence>
<organism evidence="17 18">
    <name type="scientific">Galemys pyrenaicus</name>
    <name type="common">Iberian desman</name>
    <name type="synonym">Pyrenean desman</name>
    <dbReference type="NCBI Taxonomy" id="202257"/>
    <lineage>
        <taxon>Eukaryota</taxon>
        <taxon>Metazoa</taxon>
        <taxon>Chordata</taxon>
        <taxon>Craniata</taxon>
        <taxon>Vertebrata</taxon>
        <taxon>Euteleostomi</taxon>
        <taxon>Mammalia</taxon>
        <taxon>Eutheria</taxon>
        <taxon>Laurasiatheria</taxon>
        <taxon>Eulipotyphla</taxon>
        <taxon>Talpidae</taxon>
        <taxon>Galemys</taxon>
    </lineage>
</organism>
<keyword evidence="4" id="KW-0597">Phosphoprotein</keyword>
<feature type="region of interest" description="Disordered" evidence="15">
    <location>
        <begin position="196"/>
        <end position="243"/>
    </location>
</feature>
<evidence type="ECO:0000256" key="1">
    <source>
        <dbReference type="ARBA" id="ARBA00004198"/>
    </source>
</evidence>
<dbReference type="Gene3D" id="1.10.220.60">
    <property type="entry name" value="GRIP domain"/>
    <property type="match status" value="1"/>
</dbReference>
<evidence type="ECO:0000256" key="4">
    <source>
        <dbReference type="ARBA" id="ARBA00022553"/>
    </source>
</evidence>
<comment type="function">
    <text evidence="12">Involved in vesicular trafficking at the Golgi apparatus level. Involved in endosome-to-Golgi trafficking. Mechanistically, captures transport vesicles arriving from endosomes via the protein TBC1D23. Recognized vesicles are then tethered to the trans-Golgi before subsequent SNARE engagement and vesicle fusion. Selectively regulates E-cadherin transport from the trans-Golgi network in tubulovesicular carriers.</text>
</comment>
<comment type="subunit">
    <text evidence="13">Interacts with RAB6A. Directly interacts with TBC1D23. Interacts with FAM91A1; this interaction may be mediated by TBC1D23. Interacts with ARL1; this interaction recruits Golgin-97/GOLGA1 onto the Golgi apparatus.</text>
</comment>
<feature type="compositionally biased region" description="Basic residues" evidence="15">
    <location>
        <begin position="1025"/>
        <end position="1039"/>
    </location>
</feature>
<name>A0A8J6DNM5_GALPY</name>
<evidence type="ECO:0000256" key="15">
    <source>
        <dbReference type="SAM" id="MobiDB-lite"/>
    </source>
</evidence>
<dbReference type="GO" id="GO:0005802">
    <property type="term" value="C:trans-Golgi network"/>
    <property type="evidence" value="ECO:0007669"/>
    <property type="project" value="UniProtKB-ARBA"/>
</dbReference>
<reference evidence="17" key="1">
    <citation type="journal article" date="2021" name="Evol. Appl.">
        <title>The genome of the Pyrenean desman and the effects of bottlenecks and inbreeding on the genomic landscape of an endangered species.</title>
        <authorList>
            <person name="Escoda L."/>
            <person name="Castresana J."/>
        </authorList>
    </citation>
    <scope>NUCLEOTIDE SEQUENCE</scope>
    <source>
        <strain evidence="17">IBE-C5619</strain>
    </source>
</reference>
<evidence type="ECO:0000256" key="14">
    <source>
        <dbReference type="SAM" id="Coils"/>
    </source>
</evidence>
<feature type="coiled-coil region" evidence="14">
    <location>
        <begin position="794"/>
        <end position="846"/>
    </location>
</feature>
<keyword evidence="18" id="KW-1185">Reference proteome</keyword>
<evidence type="ECO:0000256" key="6">
    <source>
        <dbReference type="ARBA" id="ARBA00023034"/>
    </source>
</evidence>
<evidence type="ECO:0000256" key="2">
    <source>
        <dbReference type="ARBA" id="ARBA00004218"/>
    </source>
</evidence>
<feature type="region of interest" description="Disordered" evidence="15">
    <location>
        <begin position="613"/>
        <end position="636"/>
    </location>
</feature>
<sequence length="1047" mass="117705">RSGPTAALKLALTPAEAALERRRAAVAPRAGTSGARVKLRFRVAALLAAGRGAGDAGRRSREVREAGLCRLPRERQARVDLEGACVSGTQSDVAGTCLPPRTLGSCLLPTLAILQLSESKPWDRMAGSGQGSQDRFRNLLQGEIVFFVPVSETVMQITNAKETEGLLWSFRSRSSVQDNHTAKMFAKLKKKIAEETAVSQRPGGATRIPRSVSKESVASMGADSGDDFASDGSSSREDLSSQLLRRNEQIRKLEARLSDYAEQVRNLQKIKEKLEIALEKHQDSSMRKFQEQNETFQANRAKMAEGLALALARKDQEWSEKVDQLEKEKRFLTAQLQEMKNQSLNLFQRRDEMDELEGFQQQELSKVKHMLLKKEESLGKMEQELEARTIELSRTQEELMTSNQMSLDLRQKLEELQRHSSTLEEQRDHVTASKTGAENKITALEQKEQELQALIRQLSAVLQKVTAETQDKEKLITHLQEKVASLEKRLEQNFSGEEHVQELLKEKAAAEQNLEDTRQQLIAARNSQAKTIDTLETRVKELEQSLQASEDELKRSSDVAAAQEAQIQELVAANKESSRAQQQVLALEQQCSQRTQELKAQLEALERERATELSAAEQGKRELEQENAALKESKSECERSLQHHQVELKKLKEEWSQREIVSVAVAQALEEVRKQKEEFQQQAASLTAIIDEKEQHLQEKTEVILQKEQEILQLKKGHESALLQTHQLQTELAALRSLQAEESEAAGAPEDLLRLPGQELGVAPHMTSRAGQDPGYQLPAPEGIPNGEVGAMDLEQLQKEKQDLEQQLLEKNKLAFCGAGALSQTIKQMQQRMLELKKTLQKELKIRPDNELFEVREKPGPEMSNLSPSVTNNADLTDAREINFEYLKHVVLKFMSCRESEAFHLIKAVSVLLSFSEEEEHMLKETLEYKMSWFGSKPAPKGSIRPSISNPRIPCILYKRLNIVYKTHGHFPADCWPSGAPTLSCPGRHTGGPWHCVSSAAETPALPAPACTKSCSRYHLPQQHQHLRGGKRPSRSRRRRTEDDVAL</sequence>
<feature type="region of interest" description="Disordered" evidence="15">
    <location>
        <begin position="1022"/>
        <end position="1047"/>
    </location>
</feature>
<dbReference type="Proteomes" id="UP000700334">
    <property type="component" value="Unassembled WGS sequence"/>
</dbReference>
<keyword evidence="6" id="KW-0333">Golgi apparatus</keyword>
<accession>A0A8J6DNM5</accession>
<protein>
    <recommendedName>
        <fullName evidence="10">Golgin subfamily A member 1</fullName>
    </recommendedName>
    <alternativeName>
        <fullName evidence="11">Golgin-97</fullName>
    </alternativeName>
</protein>
<dbReference type="Pfam" id="PF01465">
    <property type="entry name" value="GRIP"/>
    <property type="match status" value="1"/>
</dbReference>
<evidence type="ECO:0000256" key="5">
    <source>
        <dbReference type="ARBA" id="ARBA00022765"/>
    </source>
</evidence>
<dbReference type="InterPro" id="IPR000237">
    <property type="entry name" value="GRIP_dom"/>
</dbReference>
<evidence type="ECO:0000256" key="9">
    <source>
        <dbReference type="ARBA" id="ARBA00023329"/>
    </source>
</evidence>
<proteinExistence type="predicted"/>
<dbReference type="SMART" id="SM00755">
    <property type="entry name" value="Grip"/>
    <property type="match status" value="1"/>
</dbReference>
<evidence type="ECO:0000256" key="11">
    <source>
        <dbReference type="ARBA" id="ARBA00078935"/>
    </source>
</evidence>
<keyword evidence="9" id="KW-0968">Cytoplasmic vesicle</keyword>
<comment type="caution">
    <text evidence="17">The sequence shown here is derived from an EMBL/GenBank/DDBJ whole genome shotgun (WGS) entry which is preliminary data.</text>
</comment>
<evidence type="ECO:0000256" key="10">
    <source>
        <dbReference type="ARBA" id="ARBA00070165"/>
    </source>
</evidence>
<dbReference type="GO" id="GO:0000139">
    <property type="term" value="C:Golgi membrane"/>
    <property type="evidence" value="ECO:0007669"/>
    <property type="project" value="UniProtKB-SubCell"/>
</dbReference>
<feature type="coiled-coil region" evidence="14">
    <location>
        <begin position="308"/>
        <end position="342"/>
    </location>
</feature>
<dbReference type="FunFam" id="1.10.220.60:FF:000002">
    <property type="entry name" value="Golgin subfamily A member 1"/>
    <property type="match status" value="1"/>
</dbReference>
<keyword evidence="8" id="KW-0472">Membrane</keyword>
<dbReference type="InterPro" id="IPR051952">
    <property type="entry name" value="Golgi-autophagy_related"/>
</dbReference>
<feature type="compositionally biased region" description="Basic and acidic residues" evidence="15">
    <location>
        <begin position="234"/>
        <end position="243"/>
    </location>
</feature>
<dbReference type="AlphaFoldDB" id="A0A8J6DNM5"/>
<gene>
    <name evidence="17" type="ORF">J0S82_007698</name>
</gene>
<dbReference type="GO" id="GO:0001669">
    <property type="term" value="C:acrosomal vesicle"/>
    <property type="evidence" value="ECO:0007669"/>
    <property type="project" value="UniProtKB-SubCell"/>
</dbReference>
<evidence type="ECO:0000256" key="7">
    <source>
        <dbReference type="ARBA" id="ARBA00023054"/>
    </source>
</evidence>
<feature type="compositionally biased region" description="Basic and acidic residues" evidence="15">
    <location>
        <begin position="618"/>
        <end position="636"/>
    </location>
</feature>